<dbReference type="Gene3D" id="3.30.60.10">
    <property type="entry name" value="Endochitinase-like"/>
    <property type="match status" value="3"/>
</dbReference>
<protein>
    <recommendedName>
        <fullName evidence="9">Carbohydrate-binding module family 18 protein</fullName>
    </recommendedName>
</protein>
<dbReference type="CDD" id="cd00035">
    <property type="entry name" value="ChtBD1"/>
    <property type="match status" value="1"/>
</dbReference>
<feature type="domain" description="Chitin-binding type-1" evidence="5">
    <location>
        <begin position="597"/>
        <end position="643"/>
    </location>
</feature>
<dbReference type="PROSITE" id="PS51782">
    <property type="entry name" value="LYSM"/>
    <property type="match status" value="1"/>
</dbReference>
<feature type="disulfide bond" evidence="3">
    <location>
        <begin position="563"/>
        <end position="577"/>
    </location>
</feature>
<keyword evidence="3" id="KW-1015">Disulfide bond</keyword>
<feature type="domain" description="LysM" evidence="6">
    <location>
        <begin position="433"/>
        <end position="479"/>
    </location>
</feature>
<dbReference type="SUPFAM" id="SSF57016">
    <property type="entry name" value="Plant lectins/antimicrobial peptides"/>
    <property type="match status" value="3"/>
</dbReference>
<feature type="domain" description="Chitin-binding type-1" evidence="5">
    <location>
        <begin position="490"/>
        <end position="536"/>
    </location>
</feature>
<feature type="disulfide bond" evidence="3">
    <location>
        <begin position="510"/>
        <end position="524"/>
    </location>
</feature>
<evidence type="ECO:0000256" key="2">
    <source>
        <dbReference type="ARBA" id="ARBA00023026"/>
    </source>
</evidence>
<dbReference type="SUPFAM" id="SSF54106">
    <property type="entry name" value="LysM domain"/>
    <property type="match status" value="1"/>
</dbReference>
<dbReference type="PROSITE" id="PS50941">
    <property type="entry name" value="CHIT_BIND_I_2"/>
    <property type="match status" value="3"/>
</dbReference>
<evidence type="ECO:0000313" key="8">
    <source>
        <dbReference type="Proteomes" id="UP001610335"/>
    </source>
</evidence>
<evidence type="ECO:0008006" key="9">
    <source>
        <dbReference type="Google" id="ProtNLM"/>
    </source>
</evidence>
<dbReference type="InterPro" id="IPR036779">
    <property type="entry name" value="LysM_dom_sf"/>
</dbReference>
<dbReference type="SMART" id="SM00270">
    <property type="entry name" value="ChtBD1"/>
    <property type="match status" value="3"/>
</dbReference>
<gene>
    <name evidence="7" type="ORF">BDW59DRAFT_177835</name>
</gene>
<dbReference type="InterPro" id="IPR001002">
    <property type="entry name" value="Chitin-bd_1"/>
</dbReference>
<dbReference type="Gene3D" id="3.10.350.10">
    <property type="entry name" value="LysM domain"/>
    <property type="match status" value="1"/>
</dbReference>
<name>A0ABR4IRU1_9EURO</name>
<dbReference type="Proteomes" id="UP001610335">
    <property type="component" value="Unassembled WGS sequence"/>
</dbReference>
<dbReference type="PANTHER" id="PTHR34997:SF1">
    <property type="entry name" value="PEPTIDOGLYCAN-BINDING LYSIN DOMAIN"/>
    <property type="match status" value="1"/>
</dbReference>
<feature type="chain" id="PRO_5046699510" description="Carbohydrate-binding module family 18 protein" evidence="4">
    <location>
        <begin position="29"/>
        <end position="643"/>
    </location>
</feature>
<dbReference type="CDD" id="cd00118">
    <property type="entry name" value="LysM"/>
    <property type="match status" value="1"/>
</dbReference>
<keyword evidence="1 3" id="KW-0147">Chitin-binding</keyword>
<organism evidence="7 8">
    <name type="scientific">Aspergillus cavernicola</name>
    <dbReference type="NCBI Taxonomy" id="176166"/>
    <lineage>
        <taxon>Eukaryota</taxon>
        <taxon>Fungi</taxon>
        <taxon>Dikarya</taxon>
        <taxon>Ascomycota</taxon>
        <taxon>Pezizomycotina</taxon>
        <taxon>Eurotiomycetes</taxon>
        <taxon>Eurotiomycetidae</taxon>
        <taxon>Eurotiales</taxon>
        <taxon>Aspergillaceae</taxon>
        <taxon>Aspergillus</taxon>
        <taxon>Aspergillus subgen. Nidulantes</taxon>
    </lineage>
</organism>
<dbReference type="InterPro" id="IPR052210">
    <property type="entry name" value="LysM1-like"/>
</dbReference>
<accession>A0ABR4IRU1</accession>
<evidence type="ECO:0000259" key="6">
    <source>
        <dbReference type="PROSITE" id="PS51782"/>
    </source>
</evidence>
<evidence type="ECO:0000313" key="7">
    <source>
        <dbReference type="EMBL" id="KAL2830491.1"/>
    </source>
</evidence>
<reference evidence="7 8" key="1">
    <citation type="submission" date="2024-07" db="EMBL/GenBank/DDBJ databases">
        <title>Section-level genome sequencing and comparative genomics of Aspergillus sections Usti and Cavernicolus.</title>
        <authorList>
            <consortium name="Lawrence Berkeley National Laboratory"/>
            <person name="Nybo J.L."/>
            <person name="Vesth T.C."/>
            <person name="Theobald S."/>
            <person name="Frisvad J.C."/>
            <person name="Larsen T.O."/>
            <person name="Kjaerboelling I."/>
            <person name="Rothschild-Mancinelli K."/>
            <person name="Lyhne E.K."/>
            <person name="Kogle M.E."/>
            <person name="Barry K."/>
            <person name="Clum A."/>
            <person name="Na H."/>
            <person name="Ledsgaard L."/>
            <person name="Lin J."/>
            <person name="Lipzen A."/>
            <person name="Kuo A."/>
            <person name="Riley R."/>
            <person name="Mondo S."/>
            <person name="LaButti K."/>
            <person name="Haridas S."/>
            <person name="Pangalinan J."/>
            <person name="Salamov A.A."/>
            <person name="Simmons B.A."/>
            <person name="Magnuson J.K."/>
            <person name="Chen J."/>
            <person name="Drula E."/>
            <person name="Henrissat B."/>
            <person name="Wiebenga A."/>
            <person name="Lubbers R.J."/>
            <person name="Gomes A.C."/>
            <person name="Makela M.R."/>
            <person name="Stajich J."/>
            <person name="Grigoriev I.V."/>
            <person name="Mortensen U.H."/>
            <person name="De vries R.P."/>
            <person name="Baker S.E."/>
            <person name="Andersen M.R."/>
        </authorList>
    </citation>
    <scope>NUCLEOTIDE SEQUENCE [LARGE SCALE GENOMIC DNA]</scope>
    <source>
        <strain evidence="7 8">CBS 600.67</strain>
    </source>
</reference>
<dbReference type="EMBL" id="JBFXLS010000012">
    <property type="protein sequence ID" value="KAL2830491.1"/>
    <property type="molecule type" value="Genomic_DNA"/>
</dbReference>
<keyword evidence="4" id="KW-0732">Signal</keyword>
<dbReference type="SMART" id="SM00257">
    <property type="entry name" value="LysM"/>
    <property type="match status" value="1"/>
</dbReference>
<dbReference type="PANTHER" id="PTHR34997">
    <property type="entry name" value="AM15"/>
    <property type="match status" value="1"/>
</dbReference>
<evidence type="ECO:0000256" key="1">
    <source>
        <dbReference type="ARBA" id="ARBA00022669"/>
    </source>
</evidence>
<feature type="disulfide bond" evidence="3">
    <location>
        <begin position="618"/>
        <end position="632"/>
    </location>
</feature>
<dbReference type="InterPro" id="IPR018392">
    <property type="entry name" value="LysM"/>
</dbReference>
<keyword evidence="8" id="KW-1185">Reference proteome</keyword>
<evidence type="ECO:0000256" key="3">
    <source>
        <dbReference type="PROSITE-ProRule" id="PRU00261"/>
    </source>
</evidence>
<feature type="domain" description="Chitin-binding type-1" evidence="5">
    <location>
        <begin position="543"/>
        <end position="589"/>
    </location>
</feature>
<evidence type="ECO:0000259" key="5">
    <source>
        <dbReference type="PROSITE" id="PS50941"/>
    </source>
</evidence>
<comment type="caution">
    <text evidence="7">The sequence shown here is derived from an EMBL/GenBank/DDBJ whole genome shotgun (WGS) entry which is preliminary data.</text>
</comment>
<comment type="caution">
    <text evidence="3">Lacks conserved residue(s) required for the propagation of feature annotation.</text>
</comment>
<sequence length="643" mass="68901">MQYTGPKLSMSVMGVLSLWLWLSNSVQGAFHYFDGQELEFVQQAYGLSDQCLAGLNQTVLCDRQTASRASRNPEQFGDQANFPPYVVPWTESNVTTLCTAECASSLTSWLAAVEKQCDGETLISQGGSLLAKSIPTGWLQGHGLVCEQDSASNWCYVESQEWQGSDYIRYSELACYNEDENEMPPECNDPWFSTAFITPEMKDVTRLYDRSLLCSECFVQIWRRRLMSSSLPKDEFTDYLLNQYESIQSFCSVSLPVSTYSSELYIRPTVATSTTPSTTVSTAPATTDTCDGQFVKATDDRLPCLQMSDAYNVSSGTLEHITGSSSCSFEGAICLPKPCELEITYGHNTCEGLARKFSTDDGPVSLTQFLAWNPYIQGSCDRVNHVQRVCKGPPGGRFKASGVIAAPTGPGEYFTTAIPAQPTQAGTIESCGRYYSVVSGDTCNSIALRFGITFPDFQDLNPEIRDDCTNLWLDYDVCVAPVSSTTVSEDGTCGPSHDNTVCEGSSFGDCCSTSGYCGTGVDYCSPGNCVSGLCQPNNGATTDGTCGPDAGYKTCSNPHFGSCCSIHGYCGDGAEFCGPGLCYSGDCDPDIGGPSINGECGPSFAGNKTCTGTQFGDCCSVNGYCGSSDAYCAGGNCYSGACT</sequence>
<dbReference type="InterPro" id="IPR036861">
    <property type="entry name" value="Endochitinase-like_sf"/>
</dbReference>
<dbReference type="Pfam" id="PF01476">
    <property type="entry name" value="LysM"/>
    <property type="match status" value="1"/>
</dbReference>
<evidence type="ECO:0000256" key="4">
    <source>
        <dbReference type="SAM" id="SignalP"/>
    </source>
</evidence>
<keyword evidence="2" id="KW-0843">Virulence</keyword>
<feature type="signal peptide" evidence="4">
    <location>
        <begin position="1"/>
        <end position="28"/>
    </location>
</feature>
<proteinExistence type="predicted"/>